<dbReference type="InterPro" id="IPR045381">
    <property type="entry name" value="BRI1_island_dom"/>
</dbReference>
<gene>
    <name evidence="27" type="ORF">CCACVL1_11130</name>
</gene>
<dbReference type="Pfam" id="PF13855">
    <property type="entry name" value="LRR_8"/>
    <property type="match status" value="3"/>
</dbReference>
<evidence type="ECO:0000313" key="27">
    <source>
        <dbReference type="EMBL" id="OMO83838.1"/>
    </source>
</evidence>
<dbReference type="GO" id="GO:0009416">
    <property type="term" value="P:response to light stimulus"/>
    <property type="evidence" value="ECO:0007669"/>
    <property type="project" value="UniProtKB-ARBA"/>
</dbReference>
<dbReference type="OMA" id="MIYFDIS"/>
<evidence type="ECO:0000256" key="18">
    <source>
        <dbReference type="ARBA" id="ARBA00023121"/>
    </source>
</evidence>
<dbReference type="SUPFAM" id="SSF52047">
    <property type="entry name" value="RNI-like"/>
    <property type="match status" value="1"/>
</dbReference>
<keyword evidence="6" id="KW-0723">Serine/threonine-protein kinase</keyword>
<evidence type="ECO:0000259" key="26">
    <source>
        <dbReference type="PROSITE" id="PS50011"/>
    </source>
</evidence>
<evidence type="ECO:0000256" key="7">
    <source>
        <dbReference type="ARBA" id="ARBA00022553"/>
    </source>
</evidence>
<dbReference type="InterPro" id="IPR008271">
    <property type="entry name" value="Ser/Thr_kinase_AS"/>
</dbReference>
<feature type="transmembrane region" description="Helical" evidence="25">
    <location>
        <begin position="833"/>
        <end position="858"/>
    </location>
</feature>
<reference evidence="27 28" key="1">
    <citation type="submission" date="2013-09" db="EMBL/GenBank/DDBJ databases">
        <title>Corchorus capsularis genome sequencing.</title>
        <authorList>
            <person name="Alam M."/>
            <person name="Haque M.S."/>
            <person name="Islam M.S."/>
            <person name="Emdad E.M."/>
            <person name="Islam M.M."/>
            <person name="Ahmed B."/>
            <person name="Halim A."/>
            <person name="Hossen Q.M.M."/>
            <person name="Hossain M.Z."/>
            <person name="Ahmed R."/>
            <person name="Khan M.M."/>
            <person name="Islam R."/>
            <person name="Rashid M.M."/>
            <person name="Khan S.A."/>
            <person name="Rahman M.S."/>
            <person name="Alam M."/>
        </authorList>
    </citation>
    <scope>NUCLEOTIDE SEQUENCE [LARGE SCALE GENOMIC DNA]</scope>
    <source>
        <strain evidence="28">cv. CVL-1</strain>
        <tissue evidence="27">Whole seedling</tissue>
    </source>
</reference>
<evidence type="ECO:0000256" key="9">
    <source>
        <dbReference type="ARBA" id="ARBA00022665"/>
    </source>
</evidence>
<evidence type="ECO:0000256" key="12">
    <source>
        <dbReference type="ARBA" id="ARBA00022729"/>
    </source>
</evidence>
<dbReference type="PROSITE" id="PS00107">
    <property type="entry name" value="PROTEIN_KINASE_ATP"/>
    <property type="match status" value="1"/>
</dbReference>
<dbReference type="InterPro" id="IPR003591">
    <property type="entry name" value="Leu-rich_rpt_typical-subtyp"/>
</dbReference>
<evidence type="ECO:0000256" key="3">
    <source>
        <dbReference type="ARBA" id="ARBA00009592"/>
    </source>
</evidence>
<organism evidence="27 28">
    <name type="scientific">Corchorus capsularis</name>
    <name type="common">Jute</name>
    <dbReference type="NCBI Taxonomy" id="210143"/>
    <lineage>
        <taxon>Eukaryota</taxon>
        <taxon>Viridiplantae</taxon>
        <taxon>Streptophyta</taxon>
        <taxon>Embryophyta</taxon>
        <taxon>Tracheophyta</taxon>
        <taxon>Spermatophyta</taxon>
        <taxon>Magnoliopsida</taxon>
        <taxon>eudicotyledons</taxon>
        <taxon>Gunneridae</taxon>
        <taxon>Pentapetalae</taxon>
        <taxon>rosids</taxon>
        <taxon>malvids</taxon>
        <taxon>Malvales</taxon>
        <taxon>Malvaceae</taxon>
        <taxon>Grewioideae</taxon>
        <taxon>Apeibeae</taxon>
        <taxon>Corchorus</taxon>
    </lineage>
</organism>
<evidence type="ECO:0000256" key="23">
    <source>
        <dbReference type="ARBA" id="ARBA00048679"/>
    </source>
</evidence>
<protein>
    <recommendedName>
        <fullName evidence="4">non-specific serine/threonine protein kinase</fullName>
        <ecNumber evidence="4">2.7.11.1</ecNumber>
    </recommendedName>
</protein>
<dbReference type="Gramene" id="OMO83838">
    <property type="protein sequence ID" value="OMO83838"/>
    <property type="gene ID" value="CCACVL1_11130"/>
</dbReference>
<keyword evidence="28" id="KW-1185">Reference proteome</keyword>
<dbReference type="GO" id="GO:0009791">
    <property type="term" value="P:post-embryonic development"/>
    <property type="evidence" value="ECO:0007669"/>
    <property type="project" value="UniProtKB-ARBA"/>
</dbReference>
<keyword evidence="18" id="KW-0446">Lipid-binding</keyword>
<dbReference type="STRING" id="210143.A0A1R3IMN0"/>
<dbReference type="Gene3D" id="3.30.1490.310">
    <property type="match status" value="1"/>
</dbReference>
<dbReference type="SUPFAM" id="SSF52058">
    <property type="entry name" value="L domain-like"/>
    <property type="match status" value="2"/>
</dbReference>
<evidence type="ECO:0000256" key="4">
    <source>
        <dbReference type="ARBA" id="ARBA00012513"/>
    </source>
</evidence>
<keyword evidence="15" id="KW-0418">Kinase</keyword>
<dbReference type="SMART" id="SM00220">
    <property type="entry name" value="S_TKc"/>
    <property type="match status" value="1"/>
</dbReference>
<dbReference type="PROSITE" id="PS00108">
    <property type="entry name" value="PROTEIN_KINASE_ST"/>
    <property type="match status" value="1"/>
</dbReference>
<keyword evidence="16 24" id="KW-0067">ATP-binding</keyword>
<comment type="catalytic activity">
    <reaction evidence="22">
        <text>L-threonyl-[protein] + ATP = O-phospho-L-threonyl-[protein] + ADP + H(+)</text>
        <dbReference type="Rhea" id="RHEA:46608"/>
        <dbReference type="Rhea" id="RHEA-COMP:11060"/>
        <dbReference type="Rhea" id="RHEA-COMP:11605"/>
        <dbReference type="ChEBI" id="CHEBI:15378"/>
        <dbReference type="ChEBI" id="CHEBI:30013"/>
        <dbReference type="ChEBI" id="CHEBI:30616"/>
        <dbReference type="ChEBI" id="CHEBI:61977"/>
        <dbReference type="ChEBI" id="CHEBI:456216"/>
        <dbReference type="EC" id="2.7.11.1"/>
    </reaction>
</comment>
<comment type="caution">
    <text evidence="27">The sequence shown here is derived from an EMBL/GenBank/DDBJ whole genome shotgun (WGS) entry which is preliminary data.</text>
</comment>
<evidence type="ECO:0000256" key="21">
    <source>
        <dbReference type="ARBA" id="ARBA00023180"/>
    </source>
</evidence>
<keyword evidence="11 25" id="KW-0812">Transmembrane</keyword>
<dbReference type="GO" id="GO:0009742">
    <property type="term" value="P:brassinosteroid mediated signaling pathway"/>
    <property type="evidence" value="ECO:0007669"/>
    <property type="project" value="UniProtKB-ARBA"/>
</dbReference>
<evidence type="ECO:0000256" key="17">
    <source>
        <dbReference type="ARBA" id="ARBA00022989"/>
    </source>
</evidence>
<dbReference type="AlphaFoldDB" id="A0A1R3IMN0"/>
<dbReference type="Proteomes" id="UP000188268">
    <property type="component" value="Unassembled WGS sequence"/>
</dbReference>
<comment type="similarity">
    <text evidence="3">Belongs to the RLP family.</text>
</comment>
<dbReference type="FunFam" id="1.10.510.10:FF:000291">
    <property type="entry name" value="Brassinosteroid LRR receptor kinase"/>
    <property type="match status" value="1"/>
</dbReference>
<dbReference type="FunFam" id="3.80.10.10:FF:000383">
    <property type="entry name" value="Leucine-rich repeat receptor protein kinase EMS1"/>
    <property type="match status" value="1"/>
</dbReference>
<dbReference type="Pfam" id="PF00560">
    <property type="entry name" value="LRR_1"/>
    <property type="match status" value="8"/>
</dbReference>
<evidence type="ECO:0000256" key="20">
    <source>
        <dbReference type="ARBA" id="ARBA00023170"/>
    </source>
</evidence>
<dbReference type="Pfam" id="PF08263">
    <property type="entry name" value="LRRNT_2"/>
    <property type="match status" value="1"/>
</dbReference>
<dbReference type="EMBL" id="AWWV01009825">
    <property type="protein sequence ID" value="OMO83838.1"/>
    <property type="molecule type" value="Genomic_DNA"/>
</dbReference>
<dbReference type="GO" id="GO:0005524">
    <property type="term" value="F:ATP binding"/>
    <property type="evidence" value="ECO:0007669"/>
    <property type="project" value="UniProtKB-UniRule"/>
</dbReference>
<name>A0A1R3IMN0_COCAP</name>
<evidence type="ECO:0000256" key="19">
    <source>
        <dbReference type="ARBA" id="ARBA00023136"/>
    </source>
</evidence>
<dbReference type="Gene3D" id="1.10.510.10">
    <property type="entry name" value="Transferase(Phosphotransferase) domain 1"/>
    <property type="match status" value="1"/>
</dbReference>
<dbReference type="SUPFAM" id="SSF56112">
    <property type="entry name" value="Protein kinase-like (PK-like)"/>
    <property type="match status" value="1"/>
</dbReference>
<keyword evidence="17 25" id="KW-1133">Transmembrane helix</keyword>
<comment type="catalytic activity">
    <reaction evidence="23">
        <text>L-seryl-[protein] + ATP = O-phospho-L-seryl-[protein] + ADP + H(+)</text>
        <dbReference type="Rhea" id="RHEA:17989"/>
        <dbReference type="Rhea" id="RHEA-COMP:9863"/>
        <dbReference type="Rhea" id="RHEA-COMP:11604"/>
        <dbReference type="ChEBI" id="CHEBI:15378"/>
        <dbReference type="ChEBI" id="CHEBI:29999"/>
        <dbReference type="ChEBI" id="CHEBI:30616"/>
        <dbReference type="ChEBI" id="CHEBI:83421"/>
        <dbReference type="ChEBI" id="CHEBI:456216"/>
        <dbReference type="EC" id="2.7.11.1"/>
    </reaction>
</comment>
<keyword evidence="20" id="KW-0675">Receptor</keyword>
<evidence type="ECO:0000256" key="13">
    <source>
        <dbReference type="ARBA" id="ARBA00022737"/>
    </source>
</evidence>
<comment type="subcellular location">
    <subcellularLocation>
        <location evidence="1">Cell membrane</location>
        <topology evidence="1">Single-pass type I membrane protein</topology>
    </subcellularLocation>
</comment>
<evidence type="ECO:0000256" key="5">
    <source>
        <dbReference type="ARBA" id="ARBA00022475"/>
    </source>
</evidence>
<dbReference type="InterPro" id="IPR013210">
    <property type="entry name" value="LRR_N_plant-typ"/>
</dbReference>
<keyword evidence="7" id="KW-0597">Phosphoprotein</keyword>
<dbReference type="InterPro" id="IPR011009">
    <property type="entry name" value="Kinase-like_dom_sf"/>
</dbReference>
<evidence type="ECO:0000313" key="28">
    <source>
        <dbReference type="Proteomes" id="UP000188268"/>
    </source>
</evidence>
<keyword evidence="8" id="KW-0433">Leucine-rich repeat</keyword>
<feature type="binding site" evidence="24">
    <location>
        <position position="947"/>
    </location>
    <ligand>
        <name>ATP</name>
        <dbReference type="ChEBI" id="CHEBI:30616"/>
    </ligand>
</feature>
<dbReference type="PANTHER" id="PTHR48053:SF31">
    <property type="entry name" value="SERINE_THREONINE-PROTEIN KINASE BRI1-LIKE 1"/>
    <property type="match status" value="1"/>
</dbReference>
<evidence type="ECO:0000256" key="14">
    <source>
        <dbReference type="ARBA" id="ARBA00022741"/>
    </source>
</evidence>
<dbReference type="InterPro" id="IPR001611">
    <property type="entry name" value="Leu-rich_rpt"/>
</dbReference>
<evidence type="ECO:0000256" key="16">
    <source>
        <dbReference type="ARBA" id="ARBA00022840"/>
    </source>
</evidence>
<evidence type="ECO:0000256" key="2">
    <source>
        <dbReference type="ARBA" id="ARBA00008684"/>
    </source>
</evidence>
<accession>A0A1R3IMN0</accession>
<dbReference type="GO" id="GO:0009729">
    <property type="term" value="P:detection of brassinosteroid stimulus"/>
    <property type="evidence" value="ECO:0007669"/>
    <property type="project" value="UniProtKB-ARBA"/>
</dbReference>
<keyword evidence="12" id="KW-0732">Signal</keyword>
<keyword evidence="19 25" id="KW-0472">Membrane</keyword>
<dbReference type="InterPro" id="IPR032675">
    <property type="entry name" value="LRR_dom_sf"/>
</dbReference>
<dbReference type="GO" id="GO:0005496">
    <property type="term" value="F:steroid binding"/>
    <property type="evidence" value="ECO:0007669"/>
    <property type="project" value="UniProtKB-KW"/>
</dbReference>
<dbReference type="GO" id="GO:0004674">
    <property type="term" value="F:protein serine/threonine kinase activity"/>
    <property type="evidence" value="ECO:0007669"/>
    <property type="project" value="UniProtKB-KW"/>
</dbReference>
<dbReference type="Pfam" id="PF00069">
    <property type="entry name" value="Pkinase"/>
    <property type="match status" value="1"/>
</dbReference>
<feature type="domain" description="Protein kinase" evidence="26">
    <location>
        <begin position="918"/>
        <end position="1195"/>
    </location>
</feature>
<dbReference type="FunFam" id="3.80.10.10:FF:000095">
    <property type="entry name" value="LRR receptor-like serine/threonine-protein kinase GSO1"/>
    <property type="match status" value="1"/>
</dbReference>
<keyword evidence="21" id="KW-0325">Glycoprotein</keyword>
<dbReference type="InterPro" id="IPR017441">
    <property type="entry name" value="Protein_kinase_ATP_BS"/>
</dbReference>
<dbReference type="InterPro" id="IPR000719">
    <property type="entry name" value="Prot_kinase_dom"/>
</dbReference>
<dbReference type="Gene3D" id="3.30.200.20">
    <property type="entry name" value="Phosphorylase Kinase, domain 1"/>
    <property type="match status" value="1"/>
</dbReference>
<evidence type="ECO:0000256" key="22">
    <source>
        <dbReference type="ARBA" id="ARBA00047899"/>
    </source>
</evidence>
<keyword evidence="5" id="KW-1003">Cell membrane</keyword>
<evidence type="ECO:0000256" key="25">
    <source>
        <dbReference type="SAM" id="Phobius"/>
    </source>
</evidence>
<evidence type="ECO:0000256" key="6">
    <source>
        <dbReference type="ARBA" id="ARBA00022527"/>
    </source>
</evidence>
<keyword evidence="9" id="KW-0754">Steroid-binding</keyword>
<evidence type="ECO:0000256" key="24">
    <source>
        <dbReference type="PROSITE-ProRule" id="PRU10141"/>
    </source>
</evidence>
<dbReference type="EC" id="2.7.11.1" evidence="4"/>
<dbReference type="PANTHER" id="PTHR48053">
    <property type="entry name" value="LEUCINE RICH REPEAT FAMILY PROTEIN, EXPRESSED"/>
    <property type="match status" value="1"/>
</dbReference>
<feature type="transmembrane region" description="Helical" evidence="25">
    <location>
        <begin position="12"/>
        <end position="32"/>
    </location>
</feature>
<dbReference type="Pfam" id="PF20141">
    <property type="entry name" value="Island"/>
    <property type="match status" value="1"/>
</dbReference>
<evidence type="ECO:0000256" key="8">
    <source>
        <dbReference type="ARBA" id="ARBA00022614"/>
    </source>
</evidence>
<evidence type="ECO:0000256" key="15">
    <source>
        <dbReference type="ARBA" id="ARBA00022777"/>
    </source>
</evidence>
<dbReference type="SMART" id="SM00369">
    <property type="entry name" value="LRR_TYP"/>
    <property type="match status" value="10"/>
</dbReference>
<dbReference type="GO" id="GO:0005886">
    <property type="term" value="C:plasma membrane"/>
    <property type="evidence" value="ECO:0007669"/>
    <property type="project" value="UniProtKB-SubCell"/>
</dbReference>
<dbReference type="OrthoDB" id="1055097at2759"/>
<proteinExistence type="inferred from homology"/>
<keyword evidence="13" id="KW-0677">Repeat</keyword>
<keyword evidence="14 24" id="KW-0547">Nucleotide-binding</keyword>
<dbReference type="FunFam" id="3.30.1490.310:FF:000001">
    <property type="entry name" value="Serine/threonine-protein kinase BRI1-like 1"/>
    <property type="match status" value="1"/>
</dbReference>
<sequence>MVCLSSQEQGQGLIGIFGLFLLLLFHHLVMWADARQLLSGQSQKQSNDDVMKLMAFKGFSVTSDPHGALANWTHDSPTPCSWLGVSCSLDGRVVALNLSYAGLVGALHLPNLTALSTLRYLYLRGNSFSAADLSASTAVSCNLETLDLSSNIISNPLPPQSFFSACNSLVYVNLSRNSIPGGSLTFSPSLLQLDVSRNRISDSALLNYSLSNCQNLNLLNFSDNKLTGKLGVAPLSCKNLIVLDLSYNFFSGSIPSSFMPDSLVSLKHLDLSHNNFSGNFSSLNFGQCINLTWLSLSHNSLLDSAFPTSLRNCHLLEVLDLSHIGLEGKIPGGLFGNFKNLMRLSLSHNQFTGGIPSELGQACGTLQELDLSSNKLTGGLPQAFTSCSSLQVLNLANNLLSGDFLDKVVSTLPSLRYLYVAFNNISGFVPLSLANCTQLQVLDLSSNGFTGNVPAGLCSSTSPLAKILLANNYLSGSVPVELGNCKRLRTLDLSFNSLSGPIPLDIWKLPNLSDLVMWANNLTGEIPEGICVDGGNLETLILNNNLITGSIPQSIAKCSNMIWVSLSSNHLTGEIPPGIGNLLKLAILQLGNNSLTGQIPPELGKCQSLIWLDLNSNDISGVLPPELANQASLVMPGIVSGKQFAFVRNEGGTACRGAGGLVEFEGIRAERLESFPMVHSCSSTRIYSGMTVYTFANNGSMIYLDVSYNNLEGSIPDNLGAMSYLQVLNLGHNKLMGHIPDSFGGLKAIGVLDLSHNDLQGYLPGSLGTLTFLSDLDVSNNKLTGPIPTGGQLTTFPASRYENNSGLCGVPLPPCGFGGHSTNLHSQNKRPSMAVGMVVGITFSLLCILGFICALYRLKKQHLKEEKREKYIESLPTSGSSIWKLSSVPEPLSINIATFEKPLRKLTFAHLLEATNGFSAESLIGSGGFGEVYKAQLRDGCLVAIKKLIHITGQGDREFMAEMETIGKIKHRNLVPLLGYCKVGEERLLVYEYMKWGSLESVLHDKAKGKGSRLDWEARKKIAIGSARGLAFLHHSCIPHIIHRDMKSSNVLLDENFEARVSDFGMARLVNALDTHLSVSTLAGTPGYVPPEYYQSFRCTTKGDVYSYGVILLELLSGKRPIDPSEFGDDNNLVGWAKQLYRERRIDEILDPELMTQKSGALELQQYLKIAFECLDDRPFRRPTMIQVMAMFKELQVDSESDILDGFSLKDNNVIEES</sequence>
<dbReference type="InterPro" id="IPR051716">
    <property type="entry name" value="Plant_RL_S/T_kinase"/>
</dbReference>
<evidence type="ECO:0000256" key="1">
    <source>
        <dbReference type="ARBA" id="ARBA00004251"/>
    </source>
</evidence>
<dbReference type="Gene3D" id="3.80.10.10">
    <property type="entry name" value="Ribonuclease Inhibitor"/>
    <property type="match status" value="2"/>
</dbReference>
<dbReference type="PROSITE" id="PS50011">
    <property type="entry name" value="PROTEIN_KINASE_DOM"/>
    <property type="match status" value="1"/>
</dbReference>
<evidence type="ECO:0000256" key="10">
    <source>
        <dbReference type="ARBA" id="ARBA00022679"/>
    </source>
</evidence>
<comment type="similarity">
    <text evidence="2">Belongs to the protein kinase superfamily. Ser/Thr protein kinase family.</text>
</comment>
<keyword evidence="10" id="KW-0808">Transferase</keyword>
<dbReference type="FunFam" id="3.80.10.10:FF:000111">
    <property type="entry name" value="LRR receptor-like serine/threonine-protein kinase ERECTA"/>
    <property type="match status" value="1"/>
</dbReference>
<evidence type="ECO:0000256" key="11">
    <source>
        <dbReference type="ARBA" id="ARBA00022692"/>
    </source>
</evidence>
<dbReference type="PROSITE" id="PS51450">
    <property type="entry name" value="LRR"/>
    <property type="match status" value="1"/>
</dbReference>
<dbReference type="FunFam" id="3.30.200.20:FF:000150">
    <property type="entry name" value="serine/threonine-protein kinase BRI1-like 2"/>
    <property type="match status" value="1"/>
</dbReference>
<dbReference type="FunFam" id="3.80.10.10:FF:000041">
    <property type="entry name" value="LRR receptor-like serine/threonine-protein kinase ERECTA"/>
    <property type="match status" value="1"/>
</dbReference>